<evidence type="ECO:0000256" key="2">
    <source>
        <dbReference type="ARBA" id="ARBA00022803"/>
    </source>
</evidence>
<evidence type="ECO:0008006" key="5">
    <source>
        <dbReference type="Google" id="ProtNLM"/>
    </source>
</evidence>
<gene>
    <name evidence="4" type="ORF">METZ01_LOCUS479076</name>
</gene>
<keyword evidence="3" id="KW-0472">Membrane</keyword>
<feature type="transmembrane region" description="Helical" evidence="3">
    <location>
        <begin position="41"/>
        <end position="59"/>
    </location>
</feature>
<keyword evidence="3" id="KW-1133">Transmembrane helix</keyword>
<keyword evidence="3" id="KW-0812">Transmembrane</keyword>
<protein>
    <recommendedName>
        <fullName evidence="5">Glycosyltransferase RgtA/B/C/D-like domain-containing protein</fullName>
    </recommendedName>
</protein>
<dbReference type="AlphaFoldDB" id="A0A383C229"/>
<feature type="transmembrane region" description="Helical" evidence="3">
    <location>
        <begin position="68"/>
        <end position="86"/>
    </location>
</feature>
<keyword evidence="2" id="KW-0802">TPR repeat</keyword>
<dbReference type="PANTHER" id="PTHR44227:SF3">
    <property type="entry name" value="PROTEIN O-MANNOSYL-TRANSFERASE TMTC4"/>
    <property type="match status" value="1"/>
</dbReference>
<feature type="non-terminal residue" evidence="4">
    <location>
        <position position="1"/>
    </location>
</feature>
<feature type="transmembrane region" description="Helical" evidence="3">
    <location>
        <begin position="98"/>
        <end position="117"/>
    </location>
</feature>
<accession>A0A383C229</accession>
<evidence type="ECO:0000313" key="4">
    <source>
        <dbReference type="EMBL" id="SVE26222.1"/>
    </source>
</evidence>
<proteinExistence type="predicted"/>
<feature type="transmembrane region" description="Helical" evidence="3">
    <location>
        <begin position="129"/>
        <end position="154"/>
    </location>
</feature>
<name>A0A383C229_9ZZZZ</name>
<dbReference type="PANTHER" id="PTHR44227">
    <property type="match status" value="1"/>
</dbReference>
<keyword evidence="1" id="KW-0677">Repeat</keyword>
<feature type="non-terminal residue" evidence="4">
    <location>
        <position position="242"/>
    </location>
</feature>
<evidence type="ECO:0000256" key="3">
    <source>
        <dbReference type="SAM" id="Phobius"/>
    </source>
</evidence>
<reference evidence="4" key="1">
    <citation type="submission" date="2018-05" db="EMBL/GenBank/DDBJ databases">
        <authorList>
            <person name="Lanie J.A."/>
            <person name="Ng W.-L."/>
            <person name="Kazmierczak K.M."/>
            <person name="Andrzejewski T.M."/>
            <person name="Davidsen T.M."/>
            <person name="Wayne K.J."/>
            <person name="Tettelin H."/>
            <person name="Glass J.I."/>
            <person name="Rusch D."/>
            <person name="Podicherti R."/>
            <person name="Tsui H.-C.T."/>
            <person name="Winkler M.E."/>
        </authorList>
    </citation>
    <scope>NUCLEOTIDE SEQUENCE</scope>
</reference>
<dbReference type="EMBL" id="UINC01205170">
    <property type="protein sequence ID" value="SVE26222.1"/>
    <property type="molecule type" value="Genomic_DNA"/>
</dbReference>
<evidence type="ECO:0000256" key="1">
    <source>
        <dbReference type="ARBA" id="ARBA00022737"/>
    </source>
</evidence>
<organism evidence="4">
    <name type="scientific">marine metagenome</name>
    <dbReference type="NCBI Taxonomy" id="408172"/>
    <lineage>
        <taxon>unclassified sequences</taxon>
        <taxon>metagenomes</taxon>
        <taxon>ecological metagenomes</taxon>
    </lineage>
</organism>
<feature type="transmembrane region" description="Helical" evidence="3">
    <location>
        <begin position="174"/>
        <end position="190"/>
    </location>
</feature>
<sequence>NFFEMTVSFHSANWHPLTWFSHALDYQIYGLNPWGHHLTSLFLHGLNTCWVFALFVLLVGRGKEGSNYSVYVGGIFTALLFGLHPLRVESVAWISERKDLLCGFLYFSTIGAYYLYVREKKRWIYSVMFFLFALAIMSKPMAVTLPIVLLLLDIFPLERLRLAKDLPPLVMEKLPLFALSLMGGVLTLLAQGTTGAVRTLQETSLSDRIINSFHTLWAYIEKTFWPRDLLPFYPLWENPSWL</sequence>
<dbReference type="InterPro" id="IPR052346">
    <property type="entry name" value="O-mannosyl-transferase_TMTC"/>
</dbReference>